<dbReference type="EMBL" id="JAFEMO010000010">
    <property type="protein sequence ID" value="KAH7560730.1"/>
    <property type="molecule type" value="Genomic_DNA"/>
</dbReference>
<accession>A0ABQ8HI40</accession>
<organism evidence="1 2">
    <name type="scientific">Xanthoceras sorbifolium</name>
    <dbReference type="NCBI Taxonomy" id="99658"/>
    <lineage>
        <taxon>Eukaryota</taxon>
        <taxon>Viridiplantae</taxon>
        <taxon>Streptophyta</taxon>
        <taxon>Embryophyta</taxon>
        <taxon>Tracheophyta</taxon>
        <taxon>Spermatophyta</taxon>
        <taxon>Magnoliopsida</taxon>
        <taxon>eudicotyledons</taxon>
        <taxon>Gunneridae</taxon>
        <taxon>Pentapetalae</taxon>
        <taxon>rosids</taxon>
        <taxon>malvids</taxon>
        <taxon>Sapindales</taxon>
        <taxon>Sapindaceae</taxon>
        <taxon>Xanthoceroideae</taxon>
        <taxon>Xanthoceras</taxon>
    </lineage>
</organism>
<reference evidence="1 2" key="1">
    <citation type="submission" date="2021-02" db="EMBL/GenBank/DDBJ databases">
        <title>Plant Genome Project.</title>
        <authorList>
            <person name="Zhang R.-G."/>
        </authorList>
    </citation>
    <scope>NUCLEOTIDE SEQUENCE [LARGE SCALE GENOMIC DNA]</scope>
    <source>
        <tissue evidence="1">Leaves</tissue>
    </source>
</reference>
<gene>
    <name evidence="1" type="ORF">JRO89_XS10G0085800</name>
</gene>
<sequence length="102" mass="11518">MLFWYYEECISSYPSDVQVESQGDKGQHMLSGKTGKHGDQRARDIVVELLLSAPVAVARELRYTNCVFGIAFGISAPKCTVMLVRMQLWMFEAKDTNIDIIV</sequence>
<dbReference type="Proteomes" id="UP000827721">
    <property type="component" value="Unassembled WGS sequence"/>
</dbReference>
<protein>
    <submittedName>
        <fullName evidence="1">Uncharacterized protein</fullName>
    </submittedName>
</protein>
<comment type="caution">
    <text evidence="1">The sequence shown here is derived from an EMBL/GenBank/DDBJ whole genome shotgun (WGS) entry which is preliminary data.</text>
</comment>
<keyword evidence="2" id="KW-1185">Reference proteome</keyword>
<evidence type="ECO:0000313" key="2">
    <source>
        <dbReference type="Proteomes" id="UP000827721"/>
    </source>
</evidence>
<name>A0ABQ8HI40_9ROSI</name>
<proteinExistence type="predicted"/>
<evidence type="ECO:0000313" key="1">
    <source>
        <dbReference type="EMBL" id="KAH7560730.1"/>
    </source>
</evidence>